<comment type="caution">
    <text evidence="1">The sequence shown here is derived from an EMBL/GenBank/DDBJ whole genome shotgun (WGS) entry which is preliminary data.</text>
</comment>
<organism evidence="1 2">
    <name type="scientific">Ixodes persulcatus</name>
    <name type="common">Taiga tick</name>
    <dbReference type="NCBI Taxonomy" id="34615"/>
    <lineage>
        <taxon>Eukaryota</taxon>
        <taxon>Metazoa</taxon>
        <taxon>Ecdysozoa</taxon>
        <taxon>Arthropoda</taxon>
        <taxon>Chelicerata</taxon>
        <taxon>Arachnida</taxon>
        <taxon>Acari</taxon>
        <taxon>Parasitiformes</taxon>
        <taxon>Ixodida</taxon>
        <taxon>Ixodoidea</taxon>
        <taxon>Ixodidae</taxon>
        <taxon>Ixodinae</taxon>
        <taxon>Ixodes</taxon>
    </lineage>
</organism>
<keyword evidence="2" id="KW-1185">Reference proteome</keyword>
<protein>
    <submittedName>
        <fullName evidence="1">Uncharacterized protein</fullName>
    </submittedName>
</protein>
<proteinExistence type="predicted"/>
<accession>A0AC60QQR8</accession>
<evidence type="ECO:0000313" key="2">
    <source>
        <dbReference type="Proteomes" id="UP000805193"/>
    </source>
</evidence>
<sequence>MYAYVLYADGGKAVVSTKLVKKFSPKHSADFDSESLKTVYWKSYGASADEGYYKARIQLLAGWYLFYNIDGGSISLLHSVEDLSSVPQASDKKRKASADRVTIEEHARVIQKLKTAKQRVFNLEQELQVERSLSRRLQEQVLALLEKAELWHLALSSGARDVGVHLVNGVLVRADKMAYIMGARGDSMFVKEAAKLVFGRENLQMRSVTGKPCRRFKGAMAKRALTPAKVEAVRNAFHKYVDRNPKEQSPSKRISLINHYLSELLQDINKKLEF</sequence>
<reference evidence="1 2" key="1">
    <citation type="journal article" date="2020" name="Cell">
        <title>Large-Scale Comparative Analyses of Tick Genomes Elucidate Their Genetic Diversity and Vector Capacities.</title>
        <authorList>
            <consortium name="Tick Genome and Microbiome Consortium (TIGMIC)"/>
            <person name="Jia N."/>
            <person name="Wang J."/>
            <person name="Shi W."/>
            <person name="Du L."/>
            <person name="Sun Y."/>
            <person name="Zhan W."/>
            <person name="Jiang J.F."/>
            <person name="Wang Q."/>
            <person name="Zhang B."/>
            <person name="Ji P."/>
            <person name="Bell-Sakyi L."/>
            <person name="Cui X.M."/>
            <person name="Yuan T.T."/>
            <person name="Jiang B.G."/>
            <person name="Yang W.F."/>
            <person name="Lam T.T."/>
            <person name="Chang Q.C."/>
            <person name="Ding S.J."/>
            <person name="Wang X.J."/>
            <person name="Zhu J.G."/>
            <person name="Ruan X.D."/>
            <person name="Zhao L."/>
            <person name="Wei J.T."/>
            <person name="Ye R.Z."/>
            <person name="Que T.C."/>
            <person name="Du C.H."/>
            <person name="Zhou Y.H."/>
            <person name="Cheng J.X."/>
            <person name="Dai P.F."/>
            <person name="Guo W.B."/>
            <person name="Han X.H."/>
            <person name="Huang E.J."/>
            <person name="Li L.F."/>
            <person name="Wei W."/>
            <person name="Gao Y.C."/>
            <person name="Liu J.Z."/>
            <person name="Shao H.Z."/>
            <person name="Wang X."/>
            <person name="Wang C.C."/>
            <person name="Yang T.C."/>
            <person name="Huo Q.B."/>
            <person name="Li W."/>
            <person name="Chen H.Y."/>
            <person name="Chen S.E."/>
            <person name="Zhou L.G."/>
            <person name="Ni X.B."/>
            <person name="Tian J.H."/>
            <person name="Sheng Y."/>
            <person name="Liu T."/>
            <person name="Pan Y.S."/>
            <person name="Xia L.Y."/>
            <person name="Li J."/>
            <person name="Zhao F."/>
            <person name="Cao W.C."/>
        </authorList>
    </citation>
    <scope>NUCLEOTIDE SEQUENCE [LARGE SCALE GENOMIC DNA]</scope>
    <source>
        <strain evidence="1">Iper-2018</strain>
    </source>
</reference>
<evidence type="ECO:0000313" key="1">
    <source>
        <dbReference type="EMBL" id="KAG0439872.1"/>
    </source>
</evidence>
<gene>
    <name evidence="1" type="ORF">HPB47_016493</name>
</gene>
<dbReference type="Proteomes" id="UP000805193">
    <property type="component" value="Unassembled WGS sequence"/>
</dbReference>
<dbReference type="EMBL" id="JABSTQ010005201">
    <property type="protein sequence ID" value="KAG0439872.1"/>
    <property type="molecule type" value="Genomic_DNA"/>
</dbReference>
<name>A0AC60QQR8_IXOPE</name>